<keyword evidence="4" id="KW-1185">Reference proteome</keyword>
<evidence type="ECO:0000256" key="1">
    <source>
        <dbReference type="SAM" id="Phobius"/>
    </source>
</evidence>
<gene>
    <name evidence="3" type="ORF">DMO24_09195</name>
    <name evidence="2" type="ORF">FHX36_003425</name>
</gene>
<name>A0A323VEE7_9ACTN</name>
<dbReference type="Proteomes" id="UP000580718">
    <property type="component" value="Unassembled WGS sequence"/>
</dbReference>
<keyword evidence="1" id="KW-0812">Transmembrane</keyword>
<protein>
    <submittedName>
        <fullName evidence="3">Uncharacterized protein</fullName>
    </submittedName>
</protein>
<dbReference type="EMBL" id="QKNV01000075">
    <property type="protein sequence ID" value="PZA21636.1"/>
    <property type="molecule type" value="Genomic_DNA"/>
</dbReference>
<reference evidence="2 5" key="2">
    <citation type="submission" date="2020-08" db="EMBL/GenBank/DDBJ databases">
        <title>Sequencing the genomes of 1000 actinobacteria strains.</title>
        <authorList>
            <person name="Klenk H.-P."/>
        </authorList>
    </citation>
    <scope>NUCLEOTIDE SEQUENCE [LARGE SCALE GENOMIC DNA]</scope>
    <source>
        <strain evidence="2 5">DSM 16678</strain>
    </source>
</reference>
<accession>A0A323VEE7</accession>
<evidence type="ECO:0000313" key="2">
    <source>
        <dbReference type="EMBL" id="MBB3677690.1"/>
    </source>
</evidence>
<keyword evidence="1" id="KW-0472">Membrane</keyword>
<reference evidence="3 4" key="1">
    <citation type="submission" date="2018-06" db="EMBL/GenBank/DDBJ databases">
        <title>Draft genome sequence of Modestobacter versicolor CP153-2.</title>
        <authorList>
            <person name="Gundlapally S.R."/>
        </authorList>
    </citation>
    <scope>NUCLEOTIDE SEQUENCE [LARGE SCALE GENOMIC DNA]</scope>
    <source>
        <strain evidence="3 4">CP153-2</strain>
    </source>
</reference>
<evidence type="ECO:0000313" key="3">
    <source>
        <dbReference type="EMBL" id="PZA21636.1"/>
    </source>
</evidence>
<dbReference type="OrthoDB" id="5188909at2"/>
<dbReference type="RefSeq" id="WP_110552002.1">
    <property type="nucleotide sequence ID" value="NZ_JACIBU010000001.1"/>
</dbReference>
<evidence type="ECO:0000313" key="5">
    <source>
        <dbReference type="Proteomes" id="UP000580718"/>
    </source>
</evidence>
<comment type="caution">
    <text evidence="3">The sequence shown here is derived from an EMBL/GenBank/DDBJ whole genome shotgun (WGS) entry which is preliminary data.</text>
</comment>
<feature type="transmembrane region" description="Helical" evidence="1">
    <location>
        <begin position="43"/>
        <end position="63"/>
    </location>
</feature>
<evidence type="ECO:0000313" key="4">
    <source>
        <dbReference type="Proteomes" id="UP000247602"/>
    </source>
</evidence>
<dbReference type="EMBL" id="JACIBU010000001">
    <property type="protein sequence ID" value="MBB3677690.1"/>
    <property type="molecule type" value="Genomic_DNA"/>
</dbReference>
<dbReference type="Proteomes" id="UP000247602">
    <property type="component" value="Unassembled WGS sequence"/>
</dbReference>
<keyword evidence="1" id="KW-1133">Transmembrane helix</keyword>
<organism evidence="3 4">
    <name type="scientific">Modestobacter versicolor</name>
    <dbReference type="NCBI Taxonomy" id="429133"/>
    <lineage>
        <taxon>Bacteria</taxon>
        <taxon>Bacillati</taxon>
        <taxon>Actinomycetota</taxon>
        <taxon>Actinomycetes</taxon>
        <taxon>Geodermatophilales</taxon>
        <taxon>Geodermatophilaceae</taxon>
        <taxon>Modestobacter</taxon>
    </lineage>
</organism>
<sequence length="339" mass="35037">MTDLDRDIRTAFDQLADRAAGPRGPETAERAIALGRRQRRRTAGWAAAALTAVVLGVTVPQVLPASGDPGQTAAPSTAGPVGLYAAPTRGSLAGDEEFVAGVRALEWSGPLGVNGADLHPAEDTRRVLFAGDVPGGQRWAVVMGKVGAQHAWAWYVGPAGAAAEDLELAAPPARGGTDTPIALLDDRSATGPLLVLSRPGDEAEYSASLDRDAAGVLTRTFTALPVVDGVPLGEVTTPIVFGAGELHVLRDGVRVDQAVPTTPFTEEPVPAPQQQTGDPARFAELMAGCLEPLGFQVRIGPDGTSSEILSGPYGTGPLSSAEDAETEALITRCRDQLGY</sequence>
<proteinExistence type="predicted"/>
<dbReference type="AlphaFoldDB" id="A0A323VEE7"/>